<proteinExistence type="predicted"/>
<dbReference type="Proteomes" id="UP000830671">
    <property type="component" value="Chromosome 8"/>
</dbReference>
<feature type="region of interest" description="Disordered" evidence="1">
    <location>
        <begin position="430"/>
        <end position="473"/>
    </location>
</feature>
<name>A0A9Q8T4W3_9PEZI</name>
<evidence type="ECO:0000313" key="2">
    <source>
        <dbReference type="EMBL" id="UQC89187.1"/>
    </source>
</evidence>
<evidence type="ECO:0000256" key="1">
    <source>
        <dbReference type="SAM" id="MobiDB-lite"/>
    </source>
</evidence>
<dbReference type="EMBL" id="CP019480">
    <property type="protein sequence ID" value="UQC89187.1"/>
    <property type="molecule type" value="Genomic_DNA"/>
</dbReference>
<accession>A0A9Q8T4W3</accession>
<feature type="region of interest" description="Disordered" evidence="1">
    <location>
        <begin position="545"/>
        <end position="565"/>
    </location>
</feature>
<dbReference type="KEGG" id="clup:CLUP02_14715"/>
<reference evidence="2" key="1">
    <citation type="journal article" date="2021" name="Mol. Plant Microbe Interact.">
        <title>Complete Genome Sequence of the Plant-Pathogenic Fungus Colletotrichum lupini.</title>
        <authorList>
            <person name="Baroncelli R."/>
            <person name="Pensec F."/>
            <person name="Da Lio D."/>
            <person name="Boufleur T."/>
            <person name="Vicente I."/>
            <person name="Sarrocco S."/>
            <person name="Picot A."/>
            <person name="Baraldi E."/>
            <person name="Sukno S."/>
            <person name="Thon M."/>
            <person name="Le Floch G."/>
        </authorList>
    </citation>
    <scope>NUCLEOTIDE SEQUENCE</scope>
    <source>
        <strain evidence="2">IMI 504893</strain>
    </source>
</reference>
<protein>
    <submittedName>
        <fullName evidence="2">Uncharacterized protein</fullName>
    </submittedName>
</protein>
<dbReference type="RefSeq" id="XP_049150788.1">
    <property type="nucleotide sequence ID" value="XM_049293642.1"/>
</dbReference>
<sequence>MSKGSPYLPYFTFTTRKVSFELSTCLWKGREMRKDDRTRFIFCISVAQTVQVTPMSRAVHMYPFSPILPVVVLHAPPDRGALSTRRSSRAPLRYQYPGTPHHTTPHQRFKYTLLVLSSQTQLSTGCRGSFSRAQHWIELWFGFQSERDGFGPRGLTDDSTDSWSLLRPPFNAPDHVHVAPELCFRLRYGVQRTQKPKRMMETGASTPFLLSLGPASVCLLCVLPLIPVPLNAPSIICSHSKRLNGSCPDLRLPELFGSMWSQSGNKDTYGDTRLRKEGRGTVPDAPTVALCPQVLDDRDADPSFWFAIIGSLPIGSALFDLPAEGRRVVPVHHRKWCTPYAVILIIPRHRILAKDCQDAYLSVTSAVKNKHLAEKILATSTTRLQPLPSSSRANPNMVLARQFLGIQKLTNPMPTLRAIFSVYPALPGRDKGDGSHARSTGRHPQFHSEPRGPGWSKLLAQGQDGTGRSRRETAARGTWSLGLLSWQCSCDLRELYSNNIAETDSNNGDTQSMQAASGNLRAYSACDLAGLNMVLHSKPDRLLETCDETDGSGNGNGSGNGISAA</sequence>
<dbReference type="AlphaFoldDB" id="A0A9Q8T4W3"/>
<dbReference type="GeneID" id="73348652"/>
<feature type="compositionally biased region" description="Gly residues" evidence="1">
    <location>
        <begin position="552"/>
        <end position="565"/>
    </location>
</feature>
<keyword evidence="3" id="KW-1185">Reference proteome</keyword>
<evidence type="ECO:0000313" key="3">
    <source>
        <dbReference type="Proteomes" id="UP000830671"/>
    </source>
</evidence>
<gene>
    <name evidence="2" type="ORF">CLUP02_14715</name>
</gene>
<organism evidence="2 3">
    <name type="scientific">Colletotrichum lupini</name>
    <dbReference type="NCBI Taxonomy" id="145971"/>
    <lineage>
        <taxon>Eukaryota</taxon>
        <taxon>Fungi</taxon>
        <taxon>Dikarya</taxon>
        <taxon>Ascomycota</taxon>
        <taxon>Pezizomycotina</taxon>
        <taxon>Sordariomycetes</taxon>
        <taxon>Hypocreomycetidae</taxon>
        <taxon>Glomerellales</taxon>
        <taxon>Glomerellaceae</taxon>
        <taxon>Colletotrichum</taxon>
        <taxon>Colletotrichum acutatum species complex</taxon>
    </lineage>
</organism>